<dbReference type="RefSeq" id="WP_086376295.1">
    <property type="nucleotide sequence ID" value="NZ_JADVOL010000007.1"/>
</dbReference>
<protein>
    <recommendedName>
        <fullName evidence="4">Transporter</fullName>
    </recommendedName>
</protein>
<proteinExistence type="predicted"/>
<dbReference type="AlphaFoldDB" id="A0A242U1L3"/>
<dbReference type="InterPro" id="IPR025737">
    <property type="entry name" value="FApF"/>
</dbReference>
<feature type="signal peptide" evidence="1">
    <location>
        <begin position="1"/>
        <end position="27"/>
    </location>
</feature>
<dbReference type="Pfam" id="PF13557">
    <property type="entry name" value="Phenol_MetA_deg"/>
    <property type="match status" value="1"/>
</dbReference>
<keyword evidence="1" id="KW-0732">Signal</keyword>
<evidence type="ECO:0000313" key="2">
    <source>
        <dbReference type="EMBL" id="OTU25986.1"/>
    </source>
</evidence>
<reference evidence="2 3" key="1">
    <citation type="submission" date="2017-05" db="EMBL/GenBank/DDBJ databases">
        <authorList>
            <person name="Song R."/>
            <person name="Chenine A.L."/>
            <person name="Ruprecht R.M."/>
        </authorList>
    </citation>
    <scope>NUCLEOTIDE SEQUENCE [LARGE SCALE GENOMIC DNA]</scope>
    <source>
        <strain evidence="2 3">ARLG1955</strain>
    </source>
</reference>
<accession>A0A242U1L3</accession>
<feature type="chain" id="PRO_5012173305" description="Transporter" evidence="1">
    <location>
        <begin position="28"/>
        <end position="309"/>
    </location>
</feature>
<evidence type="ECO:0000313" key="3">
    <source>
        <dbReference type="Proteomes" id="UP000195162"/>
    </source>
</evidence>
<dbReference type="EMBL" id="NGIR01000032">
    <property type="protein sequence ID" value="OTU25986.1"/>
    <property type="molecule type" value="Genomic_DNA"/>
</dbReference>
<comment type="caution">
    <text evidence="2">The sequence shown here is derived from an EMBL/GenBank/DDBJ whole genome shotgun (WGS) entry which is preliminary data.</text>
</comment>
<organism evidence="2 3">
    <name type="scientific">Acinetobacter pittii</name>
    <name type="common">Acinetobacter genomosp. 3</name>
    <dbReference type="NCBI Taxonomy" id="48296"/>
    <lineage>
        <taxon>Bacteria</taxon>
        <taxon>Pseudomonadati</taxon>
        <taxon>Pseudomonadota</taxon>
        <taxon>Gammaproteobacteria</taxon>
        <taxon>Moraxellales</taxon>
        <taxon>Moraxellaceae</taxon>
        <taxon>Acinetobacter</taxon>
        <taxon>Acinetobacter calcoaceticus/baumannii complex</taxon>
    </lineage>
</organism>
<gene>
    <name evidence="2" type="ORF">CAT59_17410</name>
</gene>
<evidence type="ECO:0000256" key="1">
    <source>
        <dbReference type="SAM" id="SignalP"/>
    </source>
</evidence>
<sequence>MYIHFKYPPFIAIASLSLVIASGQTLAAPNGNPTLPGGTTQFFIAEFPPITGNYLQIISSYSTADQFNDQNGDKKYDQDLKVAAQTLRLTTTWDKKILGSDITISEIIGTYVDLNNKIQTPYGDVKLNDDGLADVLFEPLILQWNKGQQKQWQMVAGLGFVLPIGTYSKSHDVNVAGHYFSIAPRVALKYKFENGLEAAISPMVNFNWKNSDSNYKTGNELTIDYLLAYHSNNWRFGATGYYYTQLENDELDGQEIKDSKTKSFSIGPAIQYQFMNGKGPLVSASWIKDLESENKAEGQTFWLSAAIKF</sequence>
<dbReference type="Proteomes" id="UP000195162">
    <property type="component" value="Unassembled WGS sequence"/>
</dbReference>
<name>A0A242U1L3_ACIPI</name>
<evidence type="ECO:0008006" key="4">
    <source>
        <dbReference type="Google" id="ProtNLM"/>
    </source>
</evidence>